<evidence type="ECO:0000313" key="1">
    <source>
        <dbReference type="EMBL" id="KAH6655603.1"/>
    </source>
</evidence>
<accession>A0A9P8UP03</accession>
<name>A0A9P8UP03_9PEZI</name>
<reference evidence="1" key="1">
    <citation type="journal article" date="2021" name="Nat. Commun.">
        <title>Genetic determinants of endophytism in the Arabidopsis root mycobiome.</title>
        <authorList>
            <person name="Mesny F."/>
            <person name="Miyauchi S."/>
            <person name="Thiergart T."/>
            <person name="Pickel B."/>
            <person name="Atanasova L."/>
            <person name="Karlsson M."/>
            <person name="Huettel B."/>
            <person name="Barry K.W."/>
            <person name="Haridas S."/>
            <person name="Chen C."/>
            <person name="Bauer D."/>
            <person name="Andreopoulos W."/>
            <person name="Pangilinan J."/>
            <person name="LaButti K."/>
            <person name="Riley R."/>
            <person name="Lipzen A."/>
            <person name="Clum A."/>
            <person name="Drula E."/>
            <person name="Henrissat B."/>
            <person name="Kohler A."/>
            <person name="Grigoriev I.V."/>
            <person name="Martin F.M."/>
            <person name="Hacquard S."/>
        </authorList>
    </citation>
    <scope>NUCLEOTIDE SEQUENCE</scope>
    <source>
        <strain evidence="1">MPI-SDFR-AT-0073</strain>
    </source>
</reference>
<sequence>MVVLSNMMASIIQDYDIRRASKEQDWQYEARPTAVAHSWPAYIAKASSHFVSTIR</sequence>
<proteinExistence type="predicted"/>
<dbReference type="GeneID" id="70131406"/>
<dbReference type="AlphaFoldDB" id="A0A9P8UP03"/>
<comment type="caution">
    <text evidence="1">The sequence shown here is derived from an EMBL/GenBank/DDBJ whole genome shotgun (WGS) entry which is preliminary data.</text>
</comment>
<dbReference type="RefSeq" id="XP_045959868.1">
    <property type="nucleotide sequence ID" value="XM_046102514.1"/>
</dbReference>
<evidence type="ECO:0000313" key="2">
    <source>
        <dbReference type="Proteomes" id="UP000758603"/>
    </source>
</evidence>
<dbReference type="Proteomes" id="UP000758603">
    <property type="component" value="Unassembled WGS sequence"/>
</dbReference>
<dbReference type="EMBL" id="JAGPXC010000003">
    <property type="protein sequence ID" value="KAH6655603.1"/>
    <property type="molecule type" value="Genomic_DNA"/>
</dbReference>
<protein>
    <submittedName>
        <fullName evidence="1">Uncharacterized protein</fullName>
    </submittedName>
</protein>
<gene>
    <name evidence="1" type="ORF">BKA67DRAFT_561218</name>
</gene>
<organism evidence="1 2">
    <name type="scientific">Truncatella angustata</name>
    <dbReference type="NCBI Taxonomy" id="152316"/>
    <lineage>
        <taxon>Eukaryota</taxon>
        <taxon>Fungi</taxon>
        <taxon>Dikarya</taxon>
        <taxon>Ascomycota</taxon>
        <taxon>Pezizomycotina</taxon>
        <taxon>Sordariomycetes</taxon>
        <taxon>Xylariomycetidae</taxon>
        <taxon>Amphisphaeriales</taxon>
        <taxon>Sporocadaceae</taxon>
        <taxon>Truncatella</taxon>
    </lineage>
</organism>
<keyword evidence="2" id="KW-1185">Reference proteome</keyword>